<evidence type="ECO:0000256" key="6">
    <source>
        <dbReference type="ARBA" id="ARBA00022519"/>
    </source>
</evidence>
<evidence type="ECO:0000256" key="13">
    <source>
        <dbReference type="ARBA" id="ARBA00023136"/>
    </source>
</evidence>
<evidence type="ECO:0000259" key="17">
    <source>
        <dbReference type="SMART" id="SM01002"/>
    </source>
</evidence>
<evidence type="ECO:0000256" key="4">
    <source>
        <dbReference type="ARBA" id="ARBA00012943"/>
    </source>
</evidence>
<evidence type="ECO:0000256" key="8">
    <source>
        <dbReference type="ARBA" id="ARBA00022741"/>
    </source>
</evidence>
<dbReference type="EMBL" id="VFPU01000001">
    <property type="protein sequence ID" value="TQM96926.1"/>
    <property type="molecule type" value="Genomic_DNA"/>
</dbReference>
<protein>
    <recommendedName>
        <fullName evidence="4">proton-translocating NAD(P)(+) transhydrogenase</fullName>
        <ecNumber evidence="4">7.1.1.1</ecNumber>
    </recommendedName>
</protein>
<keyword evidence="12" id="KW-0520">NAD</keyword>
<dbReference type="GO" id="GO:0016491">
    <property type="term" value="F:oxidoreductase activity"/>
    <property type="evidence" value="ECO:0007669"/>
    <property type="project" value="InterPro"/>
</dbReference>
<dbReference type="Proteomes" id="UP000315133">
    <property type="component" value="Unassembled WGS sequence"/>
</dbReference>
<comment type="catalytic activity">
    <reaction evidence="14">
        <text>NAD(+) + NADPH + H(+)(in) = NADH + NADP(+) + H(+)(out)</text>
        <dbReference type="Rhea" id="RHEA:47992"/>
        <dbReference type="ChEBI" id="CHEBI:15378"/>
        <dbReference type="ChEBI" id="CHEBI:57540"/>
        <dbReference type="ChEBI" id="CHEBI:57783"/>
        <dbReference type="ChEBI" id="CHEBI:57945"/>
        <dbReference type="ChEBI" id="CHEBI:58349"/>
        <dbReference type="EC" id="7.1.1.1"/>
    </reaction>
</comment>
<dbReference type="InterPro" id="IPR036291">
    <property type="entry name" value="NAD(P)-bd_dom_sf"/>
</dbReference>
<keyword evidence="13 16" id="KW-0472">Membrane</keyword>
<keyword evidence="6" id="KW-0997">Cell inner membrane</keyword>
<gene>
    <name evidence="19" type="ORF">FB476_1820</name>
</gene>
<dbReference type="SMART" id="SM01002">
    <property type="entry name" value="AlaDh_PNT_C"/>
    <property type="match status" value="1"/>
</dbReference>
<dbReference type="InterPro" id="IPR026255">
    <property type="entry name" value="NADP_transhyd_a"/>
</dbReference>
<evidence type="ECO:0000256" key="7">
    <source>
        <dbReference type="ARBA" id="ARBA00022692"/>
    </source>
</evidence>
<evidence type="ECO:0000256" key="11">
    <source>
        <dbReference type="ARBA" id="ARBA00022989"/>
    </source>
</evidence>
<feature type="domain" description="Alanine dehydrogenase/pyridine nucleotide transhydrogenase N-terminal" evidence="18">
    <location>
        <begin position="4"/>
        <end position="137"/>
    </location>
</feature>
<keyword evidence="11 16" id="KW-1133">Transmembrane helix</keyword>
<keyword evidence="7 16" id="KW-0812">Transmembrane</keyword>
<evidence type="ECO:0000313" key="20">
    <source>
        <dbReference type="Proteomes" id="UP000315133"/>
    </source>
</evidence>
<comment type="subcellular location">
    <subcellularLocation>
        <location evidence="2">Cell inner membrane</location>
        <topology evidence="2">Multi-pass membrane protein</topology>
    </subcellularLocation>
</comment>
<dbReference type="Gene3D" id="3.40.50.720">
    <property type="entry name" value="NAD(P)-binding Rossmann-like Domain"/>
    <property type="match status" value="2"/>
</dbReference>
<dbReference type="PIRSF" id="PIRSF000203">
    <property type="entry name" value="NADP_transhydrogenase_alpha"/>
    <property type="match status" value="1"/>
</dbReference>
<evidence type="ECO:0000256" key="5">
    <source>
        <dbReference type="ARBA" id="ARBA00022475"/>
    </source>
</evidence>
<reference evidence="19 20" key="1">
    <citation type="submission" date="2019-06" db="EMBL/GenBank/DDBJ databases">
        <title>Sequencing the genomes of 1000 actinobacteria strains.</title>
        <authorList>
            <person name="Klenk H.-P."/>
        </authorList>
    </citation>
    <scope>NUCLEOTIDE SEQUENCE [LARGE SCALE GENOMIC DNA]</scope>
    <source>
        <strain evidence="19 20">DSM 12362</strain>
    </source>
</reference>
<comment type="caution">
    <text evidence="19">The sequence shown here is derived from an EMBL/GenBank/DDBJ whole genome shotgun (WGS) entry which is preliminary data.</text>
</comment>
<feature type="domain" description="Alanine dehydrogenase/pyridine nucleotide transhydrogenase NAD(H)-binding" evidence="17">
    <location>
        <begin position="146"/>
        <end position="309"/>
    </location>
</feature>
<evidence type="ECO:0000256" key="15">
    <source>
        <dbReference type="SAM" id="MobiDB-lite"/>
    </source>
</evidence>
<dbReference type="Pfam" id="PF05222">
    <property type="entry name" value="AlaDh_PNT_N"/>
    <property type="match status" value="1"/>
</dbReference>
<proteinExistence type="inferred from homology"/>
<evidence type="ECO:0000256" key="9">
    <source>
        <dbReference type="ARBA" id="ARBA00022857"/>
    </source>
</evidence>
<dbReference type="InterPro" id="IPR008143">
    <property type="entry name" value="Ala_DH/PNT_CS2"/>
</dbReference>
<feature type="region of interest" description="Disordered" evidence="15">
    <location>
        <begin position="360"/>
        <end position="401"/>
    </location>
</feature>
<dbReference type="SUPFAM" id="SSF52283">
    <property type="entry name" value="Formate/glycerate dehydrogenase catalytic domain-like"/>
    <property type="match status" value="1"/>
</dbReference>
<dbReference type="RefSeq" id="WP_141818475.1">
    <property type="nucleotide sequence ID" value="NZ_BAAAIL010000004.1"/>
</dbReference>
<keyword evidence="10" id="KW-1278">Translocase</keyword>
<dbReference type="EC" id="7.1.1.1" evidence="4"/>
<dbReference type="PANTHER" id="PTHR10160:SF19">
    <property type="entry name" value="PROTON-TRANSLOCATING NAD(P)(+) TRANSHYDROGENASE"/>
    <property type="match status" value="1"/>
</dbReference>
<feature type="transmembrane region" description="Helical" evidence="16">
    <location>
        <begin position="403"/>
        <end position="419"/>
    </location>
</feature>
<name>A0A543KPD9_9MICO</name>
<evidence type="ECO:0000256" key="16">
    <source>
        <dbReference type="SAM" id="Phobius"/>
    </source>
</evidence>
<evidence type="ECO:0000256" key="10">
    <source>
        <dbReference type="ARBA" id="ARBA00022967"/>
    </source>
</evidence>
<feature type="transmembrane region" description="Helical" evidence="16">
    <location>
        <begin position="479"/>
        <end position="501"/>
    </location>
</feature>
<keyword evidence="9" id="KW-0521">NADP</keyword>
<organism evidence="19 20">
    <name type="scientific">Ornithinimicrobium humiphilum</name>
    <dbReference type="NCBI Taxonomy" id="125288"/>
    <lineage>
        <taxon>Bacteria</taxon>
        <taxon>Bacillati</taxon>
        <taxon>Actinomycetota</taxon>
        <taxon>Actinomycetes</taxon>
        <taxon>Micrococcales</taxon>
        <taxon>Ornithinimicrobiaceae</taxon>
        <taxon>Ornithinimicrobium</taxon>
    </lineage>
</organism>
<dbReference type="GO" id="GO:0050661">
    <property type="term" value="F:NADP binding"/>
    <property type="evidence" value="ECO:0007669"/>
    <property type="project" value="TreeGrafter"/>
</dbReference>
<dbReference type="GO" id="GO:0008750">
    <property type="term" value="F:proton-translocating NAD(P)+ transhydrogenase activity"/>
    <property type="evidence" value="ECO:0007669"/>
    <property type="project" value="UniProtKB-EC"/>
</dbReference>
<feature type="compositionally biased region" description="Low complexity" evidence="15">
    <location>
        <begin position="372"/>
        <end position="389"/>
    </location>
</feature>
<dbReference type="CDD" id="cd05304">
    <property type="entry name" value="Rubrum_tdh"/>
    <property type="match status" value="1"/>
</dbReference>
<dbReference type="OrthoDB" id="9804592at2"/>
<evidence type="ECO:0000256" key="1">
    <source>
        <dbReference type="ARBA" id="ARBA00003943"/>
    </source>
</evidence>
<keyword evidence="20" id="KW-1185">Reference proteome</keyword>
<dbReference type="NCBIfam" id="TIGR00561">
    <property type="entry name" value="pntA"/>
    <property type="match status" value="1"/>
</dbReference>
<dbReference type="PROSITE" id="PS00837">
    <property type="entry name" value="ALADH_PNT_2"/>
    <property type="match status" value="1"/>
</dbReference>
<dbReference type="InterPro" id="IPR007698">
    <property type="entry name" value="AlaDH/PNT_NAD(H)-bd"/>
</dbReference>
<keyword evidence="8" id="KW-0547">Nucleotide-binding</keyword>
<sequence length="515" mass="52652">MLIGVPTETLPGETRVAATPETVGRLVALGHDVVVQAGAGESASFPDESYVAAGAAVGTREQVWAADVVVRVDAPTVEEVELLRPGALLASQLSPGQRPELLASLAERSVTALALDAVPRISRAQSLDVLSSMTNIGGYRAVVEAAYEYGSVFTGQVTAAGTVPPATVFVLGAGVAGLAAVGTAASLGAVVRASDIRPEVGEQVESLGAEFVPVGVSGGGADGYARELGEDLQARAMEVYARECADADIVITTALIPGRPAPVLLTAETVARMRPGSVVVDMAARNGGNCELTRPGEVTTTSNGVRIVGYTDLPARLPTQASQLYGTNVANLLALLTPGRDGTLVLDLDDEVQRGMTVAHGGRVTWPPPPVSVTAAPAPAEAASSETTPDPAPPPRPARPDRVPVLLGAGGLLLALVAATSPPAFVAHLTIFVLAVVVGFYVIRSVTHALHTPLLAETNAISGIILVGALLQVGSENVLVRSLALGATVVASINVFGGFAVTGRMLRMFRKEEPT</sequence>
<dbReference type="InterPro" id="IPR024605">
    <property type="entry name" value="NADP_transhyd_a_C"/>
</dbReference>
<keyword evidence="5" id="KW-1003">Cell membrane</keyword>
<dbReference type="GO" id="GO:0005886">
    <property type="term" value="C:plasma membrane"/>
    <property type="evidence" value="ECO:0007669"/>
    <property type="project" value="UniProtKB-SubCell"/>
</dbReference>
<comment type="similarity">
    <text evidence="3">Belongs to the AlaDH/PNT family.</text>
</comment>
<dbReference type="Pfam" id="PF12769">
    <property type="entry name" value="PNTB_4TM"/>
    <property type="match status" value="1"/>
</dbReference>
<dbReference type="Pfam" id="PF01262">
    <property type="entry name" value="AlaDh_PNT_C"/>
    <property type="match status" value="1"/>
</dbReference>
<evidence type="ECO:0000256" key="12">
    <source>
        <dbReference type="ARBA" id="ARBA00023027"/>
    </source>
</evidence>
<feature type="transmembrane region" description="Helical" evidence="16">
    <location>
        <begin position="455"/>
        <end position="473"/>
    </location>
</feature>
<evidence type="ECO:0000256" key="2">
    <source>
        <dbReference type="ARBA" id="ARBA00004429"/>
    </source>
</evidence>
<accession>A0A543KPD9</accession>
<dbReference type="SUPFAM" id="SSF51735">
    <property type="entry name" value="NAD(P)-binding Rossmann-fold domains"/>
    <property type="match status" value="1"/>
</dbReference>
<evidence type="ECO:0000259" key="18">
    <source>
        <dbReference type="SMART" id="SM01003"/>
    </source>
</evidence>
<dbReference type="AlphaFoldDB" id="A0A543KPD9"/>
<dbReference type="InterPro" id="IPR007886">
    <property type="entry name" value="AlaDH/PNT_N"/>
</dbReference>
<dbReference type="PANTHER" id="PTHR10160">
    <property type="entry name" value="NAD(P) TRANSHYDROGENASE"/>
    <property type="match status" value="1"/>
</dbReference>
<comment type="function">
    <text evidence="1">The transhydrogenation between NADH and NADP is coupled to respiration and ATP hydrolysis and functions as a proton pump across the membrane.</text>
</comment>
<evidence type="ECO:0000256" key="14">
    <source>
        <dbReference type="ARBA" id="ARBA00048202"/>
    </source>
</evidence>
<evidence type="ECO:0000313" key="19">
    <source>
        <dbReference type="EMBL" id="TQM96926.1"/>
    </source>
</evidence>
<dbReference type="GO" id="GO:0006740">
    <property type="term" value="P:NADPH regeneration"/>
    <property type="evidence" value="ECO:0007669"/>
    <property type="project" value="TreeGrafter"/>
</dbReference>
<feature type="transmembrane region" description="Helical" evidence="16">
    <location>
        <begin position="168"/>
        <end position="191"/>
    </location>
</feature>
<dbReference type="NCBIfam" id="NF006942">
    <property type="entry name" value="PRK09424.1"/>
    <property type="match status" value="1"/>
</dbReference>
<dbReference type="SMART" id="SM01003">
    <property type="entry name" value="AlaDh_PNT_N"/>
    <property type="match status" value="1"/>
</dbReference>
<feature type="transmembrane region" description="Helical" evidence="16">
    <location>
        <begin position="425"/>
        <end position="443"/>
    </location>
</feature>
<evidence type="ECO:0000256" key="3">
    <source>
        <dbReference type="ARBA" id="ARBA00005689"/>
    </source>
</evidence>